<evidence type="ECO:0000256" key="5">
    <source>
        <dbReference type="ARBA" id="ARBA00022692"/>
    </source>
</evidence>
<feature type="transmembrane region" description="Helical" evidence="13">
    <location>
        <begin position="807"/>
        <end position="824"/>
    </location>
</feature>
<proteinExistence type="inferred from homology"/>
<evidence type="ECO:0000256" key="3">
    <source>
        <dbReference type="ARBA" id="ARBA00022448"/>
    </source>
</evidence>
<evidence type="ECO:0000256" key="10">
    <source>
        <dbReference type="ARBA" id="ARBA00023201"/>
    </source>
</evidence>
<accession>A0A8S4G6K2</accession>
<feature type="transmembrane region" description="Helical" evidence="13">
    <location>
        <begin position="782"/>
        <end position="801"/>
    </location>
</feature>
<dbReference type="GO" id="GO:0005886">
    <property type="term" value="C:plasma membrane"/>
    <property type="evidence" value="ECO:0007669"/>
    <property type="project" value="TreeGrafter"/>
</dbReference>
<dbReference type="EMBL" id="CAJHNJ030000105">
    <property type="protein sequence ID" value="CAG9135484.1"/>
    <property type="molecule type" value="Genomic_DNA"/>
</dbReference>
<dbReference type="AlphaFoldDB" id="A0A8S4G6K2"/>
<evidence type="ECO:0000256" key="11">
    <source>
        <dbReference type="ARBA" id="ARBA00023303"/>
    </source>
</evidence>
<dbReference type="InterPro" id="IPR001873">
    <property type="entry name" value="ENaC"/>
</dbReference>
<keyword evidence="5 12" id="KW-0812">Transmembrane</keyword>
<reference evidence="14" key="1">
    <citation type="submission" date="2020-11" db="EMBL/GenBank/DDBJ databases">
        <authorList>
            <person name="Whiteford S."/>
        </authorList>
    </citation>
    <scope>NUCLEOTIDE SEQUENCE</scope>
</reference>
<name>A0A8S4G6K2_PLUXY</name>
<evidence type="ECO:0000256" key="2">
    <source>
        <dbReference type="ARBA" id="ARBA00007193"/>
    </source>
</evidence>
<keyword evidence="15" id="KW-1185">Reference proteome</keyword>
<evidence type="ECO:0000313" key="14">
    <source>
        <dbReference type="EMBL" id="CAG9135484.1"/>
    </source>
</evidence>
<dbReference type="PANTHER" id="PTHR11690">
    <property type="entry name" value="AMILORIDE-SENSITIVE SODIUM CHANNEL-RELATED"/>
    <property type="match status" value="1"/>
</dbReference>
<keyword evidence="7" id="KW-0915">Sodium</keyword>
<dbReference type="GO" id="GO:0015280">
    <property type="term" value="F:ligand-gated sodium channel activity"/>
    <property type="evidence" value="ECO:0007669"/>
    <property type="project" value="TreeGrafter"/>
</dbReference>
<keyword evidence="8 12" id="KW-0406">Ion transport</keyword>
<evidence type="ECO:0000256" key="1">
    <source>
        <dbReference type="ARBA" id="ARBA00004141"/>
    </source>
</evidence>
<comment type="similarity">
    <text evidence="2 12">Belongs to the amiloride-sensitive sodium channel (TC 1.A.6) family.</text>
</comment>
<dbReference type="Proteomes" id="UP000653454">
    <property type="component" value="Unassembled WGS sequence"/>
</dbReference>
<dbReference type="PANTHER" id="PTHR11690:SF240">
    <property type="entry name" value="PICKPOCKET 25-RELATED"/>
    <property type="match status" value="1"/>
</dbReference>
<keyword evidence="4 12" id="KW-0894">Sodium channel</keyword>
<comment type="caution">
    <text evidence="14">The sequence shown here is derived from an EMBL/GenBank/DDBJ whole genome shotgun (WGS) entry which is preliminary data.</text>
</comment>
<evidence type="ECO:0000256" key="6">
    <source>
        <dbReference type="ARBA" id="ARBA00022989"/>
    </source>
</evidence>
<evidence type="ECO:0000256" key="13">
    <source>
        <dbReference type="SAM" id="Phobius"/>
    </source>
</evidence>
<protein>
    <submittedName>
        <fullName evidence="14">(diamondback moth) hypothetical protein</fullName>
    </submittedName>
</protein>
<keyword evidence="9 13" id="KW-0472">Membrane</keyword>
<keyword evidence="3 12" id="KW-0813">Transport</keyword>
<gene>
    <name evidence="14" type="ORF">PLXY2_LOCUS13767</name>
</gene>
<evidence type="ECO:0000256" key="8">
    <source>
        <dbReference type="ARBA" id="ARBA00023065"/>
    </source>
</evidence>
<evidence type="ECO:0000313" key="15">
    <source>
        <dbReference type="Proteomes" id="UP000653454"/>
    </source>
</evidence>
<feature type="transmembrane region" description="Helical" evidence="13">
    <location>
        <begin position="77"/>
        <end position="96"/>
    </location>
</feature>
<dbReference type="Pfam" id="PF00858">
    <property type="entry name" value="ASC"/>
    <property type="match status" value="2"/>
</dbReference>
<keyword evidence="10 12" id="KW-0739">Sodium transport</keyword>
<evidence type="ECO:0000256" key="9">
    <source>
        <dbReference type="ARBA" id="ARBA00023136"/>
    </source>
</evidence>
<organism evidence="14 15">
    <name type="scientific">Plutella xylostella</name>
    <name type="common">Diamondback moth</name>
    <name type="synonym">Plutella maculipennis</name>
    <dbReference type="NCBI Taxonomy" id="51655"/>
    <lineage>
        <taxon>Eukaryota</taxon>
        <taxon>Metazoa</taxon>
        <taxon>Ecdysozoa</taxon>
        <taxon>Arthropoda</taxon>
        <taxon>Hexapoda</taxon>
        <taxon>Insecta</taxon>
        <taxon>Pterygota</taxon>
        <taxon>Neoptera</taxon>
        <taxon>Endopterygota</taxon>
        <taxon>Lepidoptera</taxon>
        <taxon>Glossata</taxon>
        <taxon>Ditrysia</taxon>
        <taxon>Yponomeutoidea</taxon>
        <taxon>Plutellidae</taxon>
        <taxon>Plutella</taxon>
    </lineage>
</organism>
<feature type="transmembrane region" description="Helical" evidence="13">
    <location>
        <begin position="447"/>
        <end position="468"/>
    </location>
</feature>
<keyword evidence="11 12" id="KW-0407">Ion channel</keyword>
<evidence type="ECO:0000256" key="4">
    <source>
        <dbReference type="ARBA" id="ARBA00022461"/>
    </source>
</evidence>
<sequence>MRNYNMLYEKAIQVTLVQNELYYRRMTPIYTISTKKKEATSKSFANKAKEYFVVYLQTASFHGFGHLVAPGRHPLEIILWLVFLALSIFGSVYLSSSTLARYQHSPAVVSMDRDMLAWNTSFPAATVCPSPGIDQQLLKVYVRDSPETDKEMLEQFTKALANSSYINFESIPLYDRIPSDHFMDLILNLSVSFKPTLAVGDTGAILTMQPTITEMGLCYTINSEVAIYNSPKYRAENRWDTAIDSNVTTLLVHPLDGDVFLLISNMSSSFTACIHGPLEVPDIANTKCYFALDGFYLKLYVTAFTIYTSAEAAKLSVLQRKCRFSHENNLDHNSIYSYNMCRMECRIRFALQHCECIPHFYRRIGNKLMATKRYAMSLAFIVWDDTKVHQKWSLSGTQLQWGINTYPRMRFRRDIIFGFTDLLGEVDGHKITNPSSHYLQRITSSTLWMGVVCLSIYGSVYLSLSTWLRYQSSPTIISMDRDMFAWNTTFPCVTICPDNKIDQRKLRAFVEDYDESEREKLEEFIIALANTTYENLDLLPEFDGLRPSQYMDTLLKLTPSFTPTLTIGAAGIHLNIEPTITEMGLCYAVNSKVAIYNSPAFRSSNRWDKIKKYNDTFFVHPLDEVPDIVSKHQHSAEDFYMKLYVTATTVYTSATAAKLSVGQRRCRFLDENILAHSAVYTYTMCRMDCRARLALRYCGCVPHFYRNVGMIVKIITIIIIEELMNLRVEKANSSVIIDCECLPNCDDVTYVIQSYVLQEWFLGTNLQWGIVTYPRMRYSRDIIFGFTDVLVAVGSMAGLFLGCSALSFMEIIYFMTLRLFWYILGK</sequence>
<keyword evidence="6 13" id="KW-1133">Transmembrane helix</keyword>
<evidence type="ECO:0000256" key="12">
    <source>
        <dbReference type="RuleBase" id="RU000679"/>
    </source>
</evidence>
<evidence type="ECO:0000256" key="7">
    <source>
        <dbReference type="ARBA" id="ARBA00023053"/>
    </source>
</evidence>
<comment type="subcellular location">
    <subcellularLocation>
        <location evidence="1">Membrane</location>
        <topology evidence="1">Multi-pass membrane protein</topology>
    </subcellularLocation>
</comment>
<dbReference type="Gene3D" id="1.10.287.820">
    <property type="entry name" value="Acid-sensing ion channel domain"/>
    <property type="match status" value="2"/>
</dbReference>